<dbReference type="Pfam" id="PF00296">
    <property type="entry name" value="Bac_luciferase"/>
    <property type="match status" value="1"/>
</dbReference>
<dbReference type="InterPro" id="IPR011251">
    <property type="entry name" value="Luciferase-like_dom"/>
</dbReference>
<sequence>MTFSVHMPFTPVRADQVLPVGELVSRADDCRLWLGQSLSLEPHQLFAYLAGRGIQVPVGTSVTLMPLRHPLEAASQARSLAQLTGHPVEAGYGPGSADFQRALLGATYRSPLTATREYLTAVRSFVDGASTALPPIDHPRVRLGLGVLRPAMARLAGEIADVAITWLCPPSYVKDVLVPEIRAAARAANRAVPQVVSVVHLAQRKPRRDPARLALAVSRAHLQSPHYVDMLGKAGVQVRPDDPESGARALVDHGVFLHGDIAELVSGLDSYREAGVDEIVLNLSGVGFERGAQVAVRELELLLLSLGSVRHDFR</sequence>
<dbReference type="PANTHER" id="PTHR43244:SF1">
    <property type="entry name" value="5,10-METHYLENETETRAHYDROMETHANOPTERIN REDUCTASE"/>
    <property type="match status" value="1"/>
</dbReference>
<feature type="domain" description="Luciferase-like" evidence="2">
    <location>
        <begin position="32"/>
        <end position="278"/>
    </location>
</feature>
<name>A0ABU4V5G6_9PSEU</name>
<dbReference type="SUPFAM" id="SSF51679">
    <property type="entry name" value="Bacterial luciferase-like"/>
    <property type="match status" value="1"/>
</dbReference>
<dbReference type="Gene3D" id="3.20.20.30">
    <property type="entry name" value="Luciferase-like domain"/>
    <property type="match status" value="1"/>
</dbReference>
<keyword evidence="4" id="KW-1185">Reference proteome</keyword>
<dbReference type="PANTHER" id="PTHR43244">
    <property type="match status" value="1"/>
</dbReference>
<evidence type="ECO:0000313" key="3">
    <source>
        <dbReference type="EMBL" id="MDX8146964.1"/>
    </source>
</evidence>
<dbReference type="InterPro" id="IPR050564">
    <property type="entry name" value="F420-G6PD/mer"/>
</dbReference>
<dbReference type="EMBL" id="JAXAVU010000013">
    <property type="protein sequence ID" value="MDX8146964.1"/>
    <property type="molecule type" value="Genomic_DNA"/>
</dbReference>
<reference evidence="3 4" key="1">
    <citation type="submission" date="2023-11" db="EMBL/GenBank/DDBJ databases">
        <title>Lentzea sokolovensis, sp. nov., Lentzea kristufkii, sp. nov., and Lentzea miocenensis, sp. nov., rare actinobacteria from Sokolov Coal Basin, Miocene lacustrine sediment, Czech Republic.</title>
        <authorList>
            <person name="Lara A."/>
            <person name="Kotroba L."/>
            <person name="Nouioui I."/>
            <person name="Neumann-Schaal M."/>
            <person name="Mast Y."/>
            <person name="Chronakova A."/>
        </authorList>
    </citation>
    <scope>NUCLEOTIDE SEQUENCE [LARGE SCALE GENOMIC DNA]</scope>
    <source>
        <strain evidence="3 4">BCCO 10_0061</strain>
    </source>
</reference>
<dbReference type="Proteomes" id="UP001285352">
    <property type="component" value="Unassembled WGS sequence"/>
</dbReference>
<accession>A0ABU4V5G6</accession>
<evidence type="ECO:0000259" key="2">
    <source>
        <dbReference type="Pfam" id="PF00296"/>
    </source>
</evidence>
<organism evidence="3 4">
    <name type="scientific">Lentzea sokolovensis</name>
    <dbReference type="NCBI Taxonomy" id="3095429"/>
    <lineage>
        <taxon>Bacteria</taxon>
        <taxon>Bacillati</taxon>
        <taxon>Actinomycetota</taxon>
        <taxon>Actinomycetes</taxon>
        <taxon>Pseudonocardiales</taxon>
        <taxon>Pseudonocardiaceae</taxon>
        <taxon>Lentzea</taxon>
    </lineage>
</organism>
<protein>
    <submittedName>
        <fullName evidence="3">LLM class flavin-dependent oxidoreductase</fullName>
    </submittedName>
</protein>
<dbReference type="InterPro" id="IPR036661">
    <property type="entry name" value="Luciferase-like_sf"/>
</dbReference>
<evidence type="ECO:0000313" key="4">
    <source>
        <dbReference type="Proteomes" id="UP001285352"/>
    </source>
</evidence>
<evidence type="ECO:0000256" key="1">
    <source>
        <dbReference type="ARBA" id="ARBA00023002"/>
    </source>
</evidence>
<comment type="caution">
    <text evidence="3">The sequence shown here is derived from an EMBL/GenBank/DDBJ whole genome shotgun (WGS) entry which is preliminary data.</text>
</comment>
<keyword evidence="1" id="KW-0560">Oxidoreductase</keyword>
<dbReference type="RefSeq" id="WP_319979036.1">
    <property type="nucleotide sequence ID" value="NZ_JAXAVU010000013.1"/>
</dbReference>
<proteinExistence type="predicted"/>
<gene>
    <name evidence="3" type="ORF">SK854_32950</name>
</gene>